<accession>E0NKZ0</accession>
<keyword evidence="2" id="KW-1185">Reference proteome</keyword>
<dbReference type="HOGENOM" id="CLU_959258_0_0_9"/>
<dbReference type="AlphaFoldDB" id="E0NKZ0"/>
<organism evidence="1 2">
    <name type="scientific">Peptoniphilus duerdenii ATCC BAA-1640</name>
    <dbReference type="NCBI Taxonomy" id="862517"/>
    <lineage>
        <taxon>Bacteria</taxon>
        <taxon>Bacillati</taxon>
        <taxon>Bacillota</taxon>
        <taxon>Tissierellia</taxon>
        <taxon>Tissierellales</taxon>
        <taxon>Peptoniphilaceae</taxon>
        <taxon>Peptoniphilus</taxon>
    </lineage>
</organism>
<evidence type="ECO:0000313" key="1">
    <source>
        <dbReference type="EMBL" id="EFM25558.1"/>
    </source>
</evidence>
<dbReference type="Proteomes" id="UP000003280">
    <property type="component" value="Unassembled WGS sequence"/>
</dbReference>
<gene>
    <name evidence="1" type="ORF">HMPREF9225_0829</name>
</gene>
<evidence type="ECO:0000313" key="2">
    <source>
        <dbReference type="Proteomes" id="UP000003280"/>
    </source>
</evidence>
<sequence length="290" mass="33562">MINFFDIVALLHAYKDENKLDMEIKTVLFPLKYKGIDDYIYACKKTTKQDITLQYPIIGTIDALEATKRFEKNKTFLDFDVNRDKGNMNTYSNIAGVLTDEEIWKLSNKLGLYDRLIFVIADEFYQAIEAFNYMPRQEKTTYAQNFRNINVYLLNLVLSWIVERGVQGFLKKDMKTLVFKKGADINFTFAPPGKLNSNLDKADLEVKDKNHYIEVLIKCGNYEMLKAIRQARGSKYKNFLELLKNGSRVEIAYVDLIDKKVVFWRLRKGMELGEGVAPQAPGQKLAVDNL</sequence>
<reference evidence="1 2" key="1">
    <citation type="submission" date="2010-07" db="EMBL/GenBank/DDBJ databases">
        <authorList>
            <person name="Muzny D."/>
            <person name="Qin X."/>
            <person name="Deng J."/>
            <person name="Jiang H."/>
            <person name="Liu Y."/>
            <person name="Qu J."/>
            <person name="Song X.-Z."/>
            <person name="Zhang L."/>
            <person name="Thornton R."/>
            <person name="Coyle M."/>
            <person name="Francisco L."/>
            <person name="Jackson L."/>
            <person name="Javaid M."/>
            <person name="Korchina V."/>
            <person name="Kovar C."/>
            <person name="Mata R."/>
            <person name="Mathew T."/>
            <person name="Ngo R."/>
            <person name="Nguyen L."/>
            <person name="Nguyen N."/>
            <person name="Okwuonu G."/>
            <person name="Ongeri F."/>
            <person name="Pham C."/>
            <person name="Simmons D."/>
            <person name="Wilczek-Boney K."/>
            <person name="Hale W."/>
            <person name="Jakkamsetti A."/>
            <person name="Pham P."/>
            <person name="Ruth R."/>
            <person name="San Lucas F."/>
            <person name="Warren J."/>
            <person name="Zhang J."/>
            <person name="Zhao Z."/>
            <person name="Zhou C."/>
            <person name="Zhu D."/>
            <person name="Lee S."/>
            <person name="Bess C."/>
            <person name="Blankenburg K."/>
            <person name="Forbes L."/>
            <person name="Fu Q."/>
            <person name="Gubbala S."/>
            <person name="Hirani K."/>
            <person name="Jayaseelan J.C."/>
            <person name="Lara F."/>
            <person name="Munidasa M."/>
            <person name="Palculict T."/>
            <person name="Patil S."/>
            <person name="Pu L.-L."/>
            <person name="Saada N."/>
            <person name="Tang L."/>
            <person name="Weissenberger G."/>
            <person name="Zhu Y."/>
            <person name="Hemphill L."/>
            <person name="Shang Y."/>
            <person name="Youmans B."/>
            <person name="Ayvaz T."/>
            <person name="Ross M."/>
            <person name="Santibanez J."/>
            <person name="Aqrawi P."/>
            <person name="Gross S."/>
            <person name="Joshi V."/>
            <person name="Fowler G."/>
            <person name="Nazareth L."/>
            <person name="Reid J."/>
            <person name="Worley K."/>
            <person name="Petrosino J."/>
            <person name="Highlander S."/>
            <person name="Gibbs R."/>
        </authorList>
    </citation>
    <scope>NUCLEOTIDE SEQUENCE [LARGE SCALE GENOMIC DNA]</scope>
    <source>
        <strain evidence="1 2">ATCC BAA-1640</strain>
    </source>
</reference>
<protein>
    <submittedName>
        <fullName evidence="1">Uncharacterized protein</fullName>
    </submittedName>
</protein>
<dbReference type="STRING" id="862517.HMPREF9225_0829"/>
<name>E0NKZ0_9FIRM</name>
<dbReference type="RefSeq" id="WP_008901644.1">
    <property type="nucleotide sequence ID" value="NZ_GL397071.1"/>
</dbReference>
<comment type="caution">
    <text evidence="1">The sequence shown here is derived from an EMBL/GenBank/DDBJ whole genome shotgun (WGS) entry which is preliminary data.</text>
</comment>
<dbReference type="EMBL" id="AEEH01000032">
    <property type="protein sequence ID" value="EFM25558.1"/>
    <property type="molecule type" value="Genomic_DNA"/>
</dbReference>
<proteinExistence type="predicted"/>